<organism evidence="2 3">
    <name type="scientific">Nocardia terpenica</name>
    <dbReference type="NCBI Taxonomy" id="455432"/>
    <lineage>
        <taxon>Bacteria</taxon>
        <taxon>Bacillati</taxon>
        <taxon>Actinomycetota</taxon>
        <taxon>Actinomycetes</taxon>
        <taxon>Mycobacteriales</taxon>
        <taxon>Nocardiaceae</taxon>
        <taxon>Nocardia</taxon>
    </lineage>
</organism>
<evidence type="ECO:0000313" key="3">
    <source>
        <dbReference type="Proteomes" id="UP000076512"/>
    </source>
</evidence>
<dbReference type="InterPro" id="IPR036754">
    <property type="entry name" value="YbaK/aa-tRNA-synt-asso_dom_sf"/>
</dbReference>
<dbReference type="AlphaFoldDB" id="A0A164KQR9"/>
<evidence type="ECO:0000259" key="1">
    <source>
        <dbReference type="Pfam" id="PF04073"/>
    </source>
</evidence>
<dbReference type="GO" id="GO:0002161">
    <property type="term" value="F:aminoacyl-tRNA deacylase activity"/>
    <property type="evidence" value="ECO:0007669"/>
    <property type="project" value="InterPro"/>
</dbReference>
<dbReference type="Gene3D" id="3.90.960.10">
    <property type="entry name" value="YbaK/aminoacyl-tRNA synthetase-associated domain"/>
    <property type="match status" value="1"/>
</dbReference>
<sequence length="164" mass="18112">METQNNTYRKLIQLLKYHRARYRIIDHEPEGVTAIASELRGHALAAAAKSIVVAVKQKSAAPAHVLAVVSGVDRVDFESIRRMYGGTRAYFAPVTTAEDLAGSVSGTVLPFTFTDQMELIVDHNLLTHEEIFFNAARLDRSLALDTVDYQKIANPRIESIAQSG</sequence>
<reference evidence="2 3" key="1">
    <citation type="submission" date="2016-04" db="EMBL/GenBank/DDBJ databases">
        <authorList>
            <person name="Evans L.H."/>
            <person name="Alamgir A."/>
            <person name="Owens N."/>
            <person name="Weber N.D."/>
            <person name="Virtaneva K."/>
            <person name="Barbian K."/>
            <person name="Babar A."/>
            <person name="Rosenke K."/>
        </authorList>
    </citation>
    <scope>NUCLEOTIDE SEQUENCE [LARGE SCALE GENOMIC DNA]</scope>
    <source>
        <strain evidence="2 3">IFM 0406</strain>
    </source>
</reference>
<gene>
    <name evidence="2" type="ORF">AWN90_02615</name>
</gene>
<dbReference type="EMBL" id="LWGR01000012">
    <property type="protein sequence ID" value="KZM71636.1"/>
    <property type="molecule type" value="Genomic_DNA"/>
</dbReference>
<dbReference type="SUPFAM" id="SSF55826">
    <property type="entry name" value="YbaK/ProRS associated domain"/>
    <property type="match status" value="1"/>
</dbReference>
<dbReference type="InterPro" id="IPR007214">
    <property type="entry name" value="YbaK/aa-tRNA-synth-assoc-dom"/>
</dbReference>
<dbReference type="OrthoDB" id="5524888at2"/>
<proteinExistence type="predicted"/>
<evidence type="ECO:0000313" key="2">
    <source>
        <dbReference type="EMBL" id="KZM71636.1"/>
    </source>
</evidence>
<protein>
    <recommendedName>
        <fullName evidence="1">YbaK/aminoacyl-tRNA synthetase-associated domain-containing protein</fullName>
    </recommendedName>
</protein>
<keyword evidence="3" id="KW-1185">Reference proteome</keyword>
<accession>A0A164KQR9</accession>
<dbReference type="Proteomes" id="UP000076512">
    <property type="component" value="Unassembled WGS sequence"/>
</dbReference>
<dbReference type="Pfam" id="PF04073">
    <property type="entry name" value="tRNA_edit"/>
    <property type="match status" value="1"/>
</dbReference>
<dbReference type="STRING" id="455432.AWN90_02615"/>
<comment type="caution">
    <text evidence="2">The sequence shown here is derived from an EMBL/GenBank/DDBJ whole genome shotgun (WGS) entry which is preliminary data.</text>
</comment>
<dbReference type="RefSeq" id="WP_067577317.1">
    <property type="nucleotide sequence ID" value="NZ_JABMCZ010000003.1"/>
</dbReference>
<name>A0A164KQR9_9NOCA</name>
<feature type="domain" description="YbaK/aminoacyl-tRNA synthetase-associated" evidence="1">
    <location>
        <begin position="37"/>
        <end position="151"/>
    </location>
</feature>